<keyword evidence="3 4" id="KW-0443">Lipid metabolism</keyword>
<proteinExistence type="predicted"/>
<accession>A0A481ZBD1</accession>
<keyword evidence="5" id="KW-0472">Membrane</keyword>
<feature type="transmembrane region" description="Helical" evidence="5">
    <location>
        <begin position="37"/>
        <end position="55"/>
    </location>
</feature>
<feature type="short sequence motif" description="GXGXXG" evidence="4">
    <location>
        <begin position="10"/>
        <end position="15"/>
    </location>
</feature>
<dbReference type="Gene3D" id="3.40.1090.10">
    <property type="entry name" value="Cytosolic phospholipase A2 catalytic domain"/>
    <property type="match status" value="1"/>
</dbReference>
<keyword evidence="1 4" id="KW-0378">Hydrolase</keyword>
<evidence type="ECO:0000256" key="5">
    <source>
        <dbReference type="SAM" id="Phobius"/>
    </source>
</evidence>
<reference evidence="7" key="1">
    <citation type="journal article" date="2019" name="MBio">
        <title>Virus Genomes from Deep Sea Sediments Expand the Ocean Megavirome and Support Independent Origins of Viral Gigantism.</title>
        <authorList>
            <person name="Backstrom D."/>
            <person name="Yutin N."/>
            <person name="Jorgensen S.L."/>
            <person name="Dharamshi J."/>
            <person name="Homa F."/>
            <person name="Zaremba-Niedwiedzka K."/>
            <person name="Spang A."/>
            <person name="Wolf Y.I."/>
            <person name="Koonin E.V."/>
            <person name="Ettema T.J."/>
        </authorList>
    </citation>
    <scope>NUCLEOTIDE SEQUENCE</scope>
</reference>
<dbReference type="SUPFAM" id="SSF52151">
    <property type="entry name" value="FabD/lysophospholipase-like"/>
    <property type="match status" value="1"/>
</dbReference>
<feature type="active site" description="Proton acceptor" evidence="4">
    <location>
        <position position="164"/>
    </location>
</feature>
<sequence length="291" mass="33103">MVKYVLSLDGGGIKGLMTLHFLKELDIYLKRRYGKRIYDIFSLYVGTSVGAMIAACLACNKNTDEMTDYADKNIEKTFHRRGLTFPWSNKYLSIGRDEMIAGILPDISMDKVLRPLLIPVYNITHRRSEVFGNTSISLHKAVQATSAAPSYFAAVEINNMYYIDGGMACIDPVMCCYSEAKTRWRDEKIKILSVGTGIFTHGPTKPSRFWGAYQWIVKGRLVDILLGASGELGREQLTKLIGNDYLRINSRLERNIPLDSTDKFDLSYLKLLGVRNFRDFKNDLDRFFDSV</sequence>
<keyword evidence="5" id="KW-1133">Transmembrane helix</keyword>
<organism evidence="7">
    <name type="scientific">Pithovirus LCPAC403</name>
    <dbReference type="NCBI Taxonomy" id="2506596"/>
    <lineage>
        <taxon>Viruses</taxon>
        <taxon>Pithoviruses</taxon>
    </lineage>
</organism>
<dbReference type="GO" id="GO:0016042">
    <property type="term" value="P:lipid catabolic process"/>
    <property type="evidence" value="ECO:0007669"/>
    <property type="project" value="UniProtKB-UniRule"/>
</dbReference>
<dbReference type="InterPro" id="IPR002641">
    <property type="entry name" value="PNPLA_dom"/>
</dbReference>
<dbReference type="GO" id="GO:0016020">
    <property type="term" value="C:membrane"/>
    <property type="evidence" value="ECO:0007669"/>
    <property type="project" value="TreeGrafter"/>
</dbReference>
<feature type="short sequence motif" description="GXSXG" evidence="4">
    <location>
        <begin position="46"/>
        <end position="50"/>
    </location>
</feature>
<evidence type="ECO:0000313" key="7">
    <source>
        <dbReference type="EMBL" id="QBK92946.1"/>
    </source>
</evidence>
<dbReference type="GO" id="GO:0019369">
    <property type="term" value="P:arachidonate metabolic process"/>
    <property type="evidence" value="ECO:0007669"/>
    <property type="project" value="TreeGrafter"/>
</dbReference>
<dbReference type="EMBL" id="MK500588">
    <property type="protein sequence ID" value="QBK92946.1"/>
    <property type="molecule type" value="Genomic_DNA"/>
</dbReference>
<dbReference type="Pfam" id="PF01734">
    <property type="entry name" value="Patatin"/>
    <property type="match status" value="1"/>
</dbReference>
<dbReference type="PROSITE" id="PS51635">
    <property type="entry name" value="PNPLA"/>
    <property type="match status" value="1"/>
</dbReference>
<feature type="domain" description="PNPLA" evidence="6">
    <location>
        <begin position="6"/>
        <end position="177"/>
    </location>
</feature>
<feature type="short sequence motif" description="DGA/G" evidence="4">
    <location>
        <begin position="164"/>
        <end position="166"/>
    </location>
</feature>
<dbReference type="PANTHER" id="PTHR24185">
    <property type="entry name" value="CALCIUM-INDEPENDENT PHOSPHOLIPASE A2-GAMMA"/>
    <property type="match status" value="1"/>
</dbReference>
<evidence type="ECO:0000256" key="3">
    <source>
        <dbReference type="ARBA" id="ARBA00023098"/>
    </source>
</evidence>
<dbReference type="GO" id="GO:0047499">
    <property type="term" value="F:calcium-independent phospholipase A2 activity"/>
    <property type="evidence" value="ECO:0007669"/>
    <property type="project" value="TreeGrafter"/>
</dbReference>
<evidence type="ECO:0000256" key="1">
    <source>
        <dbReference type="ARBA" id="ARBA00022801"/>
    </source>
</evidence>
<evidence type="ECO:0000256" key="4">
    <source>
        <dbReference type="PROSITE-ProRule" id="PRU01161"/>
    </source>
</evidence>
<evidence type="ECO:0000256" key="2">
    <source>
        <dbReference type="ARBA" id="ARBA00022963"/>
    </source>
</evidence>
<keyword evidence="2 4" id="KW-0442">Lipid degradation</keyword>
<dbReference type="InterPro" id="IPR016035">
    <property type="entry name" value="Acyl_Trfase/lysoPLipase"/>
</dbReference>
<keyword evidence="5" id="KW-0812">Transmembrane</keyword>
<dbReference type="CDD" id="cd07199">
    <property type="entry name" value="Pat17_PNPLA8_PNPLA9_like"/>
    <property type="match status" value="1"/>
</dbReference>
<protein>
    <submittedName>
        <fullName evidence="7">Patatin-like phospholipase</fullName>
    </submittedName>
</protein>
<dbReference type="PANTHER" id="PTHR24185:SF1">
    <property type="entry name" value="CALCIUM-INDEPENDENT PHOSPHOLIPASE A2-GAMMA"/>
    <property type="match status" value="1"/>
</dbReference>
<evidence type="ECO:0000259" key="6">
    <source>
        <dbReference type="PROSITE" id="PS51635"/>
    </source>
</evidence>
<gene>
    <name evidence="7" type="ORF">LCPAC403_00800</name>
</gene>
<name>A0A481ZBD1_9VIRU</name>
<feature type="active site" description="Nucleophile" evidence="4">
    <location>
        <position position="48"/>
    </location>
</feature>